<evidence type="ECO:0000313" key="2">
    <source>
        <dbReference type="Proteomes" id="UP000054988"/>
    </source>
</evidence>
<name>A0A0W0F251_MONRR</name>
<reference evidence="1 2" key="1">
    <citation type="submission" date="2015-12" db="EMBL/GenBank/DDBJ databases">
        <title>Draft genome sequence of Moniliophthora roreri, the causal agent of frosty pod rot of cacao.</title>
        <authorList>
            <person name="Aime M.C."/>
            <person name="Diaz-Valderrama J.R."/>
            <person name="Kijpornyongpan T."/>
            <person name="Phillips-Mora W."/>
        </authorList>
    </citation>
    <scope>NUCLEOTIDE SEQUENCE [LARGE SCALE GENOMIC DNA]</scope>
    <source>
        <strain evidence="1 2">MCA 2952</strain>
    </source>
</reference>
<protein>
    <submittedName>
        <fullName evidence="1">Uncharacterized protein</fullName>
    </submittedName>
</protein>
<gene>
    <name evidence="1" type="ORF">WG66_17039</name>
</gene>
<evidence type="ECO:0000313" key="1">
    <source>
        <dbReference type="EMBL" id="KTB30383.1"/>
    </source>
</evidence>
<accession>A0A0W0F251</accession>
<comment type="caution">
    <text evidence="1">The sequence shown here is derived from an EMBL/GenBank/DDBJ whole genome shotgun (WGS) entry which is preliminary data.</text>
</comment>
<proteinExistence type="predicted"/>
<dbReference type="EMBL" id="LATX01002387">
    <property type="protein sequence ID" value="KTB30383.1"/>
    <property type="molecule type" value="Genomic_DNA"/>
</dbReference>
<organism evidence="1 2">
    <name type="scientific">Moniliophthora roreri</name>
    <name type="common">Frosty pod rot fungus</name>
    <name type="synonym">Monilia roreri</name>
    <dbReference type="NCBI Taxonomy" id="221103"/>
    <lineage>
        <taxon>Eukaryota</taxon>
        <taxon>Fungi</taxon>
        <taxon>Dikarya</taxon>
        <taxon>Basidiomycota</taxon>
        <taxon>Agaricomycotina</taxon>
        <taxon>Agaricomycetes</taxon>
        <taxon>Agaricomycetidae</taxon>
        <taxon>Agaricales</taxon>
        <taxon>Marasmiineae</taxon>
        <taxon>Marasmiaceae</taxon>
        <taxon>Moniliophthora</taxon>
    </lineage>
</organism>
<dbReference type="Proteomes" id="UP000054988">
    <property type="component" value="Unassembled WGS sequence"/>
</dbReference>
<sequence length="90" mass="10441">MVFVGREEKIMRSSHKVDDLGLLYRLLWGKLGFGPDELDSEPGAWKWRVNREKATELRLGILARYLLFKEKEDADGSTIDMTDKYLMYGA</sequence>
<dbReference type="AlphaFoldDB" id="A0A0W0F251"/>